<dbReference type="RefSeq" id="WP_338605051.1">
    <property type="nucleotide sequence ID" value="NZ_AP028679.1"/>
</dbReference>
<organism evidence="8 9">
    <name type="scientific">Desulfoferula mesophila</name>
    <dbReference type="NCBI Taxonomy" id="3058419"/>
    <lineage>
        <taxon>Bacteria</taxon>
        <taxon>Pseudomonadati</taxon>
        <taxon>Thermodesulfobacteriota</taxon>
        <taxon>Desulfarculia</taxon>
        <taxon>Desulfarculales</taxon>
        <taxon>Desulfarculaceae</taxon>
        <taxon>Desulfoferula</taxon>
    </lineage>
</organism>
<evidence type="ECO:0000313" key="9">
    <source>
        <dbReference type="Proteomes" id="UP001366166"/>
    </source>
</evidence>
<dbReference type="KEGG" id="dmp:FAK_04610"/>
<dbReference type="EMBL" id="AP028679">
    <property type="protein sequence ID" value="BEQ13395.1"/>
    <property type="molecule type" value="Genomic_DNA"/>
</dbReference>
<comment type="subcellular location">
    <subcellularLocation>
        <location evidence="1">Cell envelope</location>
    </subcellularLocation>
</comment>
<dbReference type="AlphaFoldDB" id="A0AAU9E908"/>
<keyword evidence="3 5" id="KW-0732">Signal</keyword>
<dbReference type="Gene3D" id="3.40.190.10">
    <property type="entry name" value="Periplasmic binding protein-like II"/>
    <property type="match status" value="2"/>
</dbReference>
<feature type="signal peptide" evidence="5">
    <location>
        <begin position="1"/>
        <end position="23"/>
    </location>
</feature>
<dbReference type="GO" id="GO:0030313">
    <property type="term" value="C:cell envelope"/>
    <property type="evidence" value="ECO:0007669"/>
    <property type="project" value="UniProtKB-SubCell"/>
</dbReference>
<protein>
    <submittedName>
        <fullName evidence="8">Amino acid ABC transporter substrate-binding protein</fullName>
    </submittedName>
</protein>
<accession>A0AAU9E908</accession>
<evidence type="ECO:0000256" key="2">
    <source>
        <dbReference type="ARBA" id="ARBA00010333"/>
    </source>
</evidence>
<feature type="domain" description="Ionotropic glutamate receptor C-terminal" evidence="7">
    <location>
        <begin position="35"/>
        <end position="258"/>
    </location>
</feature>
<dbReference type="SMART" id="SM00062">
    <property type="entry name" value="PBPb"/>
    <property type="match status" value="1"/>
</dbReference>
<dbReference type="GO" id="GO:0015276">
    <property type="term" value="F:ligand-gated monoatomic ion channel activity"/>
    <property type="evidence" value="ECO:0007669"/>
    <property type="project" value="InterPro"/>
</dbReference>
<feature type="domain" description="Solute-binding protein family 3/N-terminal" evidence="6">
    <location>
        <begin position="35"/>
        <end position="259"/>
    </location>
</feature>
<dbReference type="PANTHER" id="PTHR35936">
    <property type="entry name" value="MEMBRANE-BOUND LYTIC MUREIN TRANSGLYCOSYLASE F"/>
    <property type="match status" value="1"/>
</dbReference>
<dbReference type="InterPro" id="IPR018313">
    <property type="entry name" value="SBP_3_CS"/>
</dbReference>
<dbReference type="PANTHER" id="PTHR35936:SF17">
    <property type="entry name" value="ARGININE-BINDING EXTRACELLULAR PROTEIN ARTP"/>
    <property type="match status" value="1"/>
</dbReference>
<evidence type="ECO:0000256" key="1">
    <source>
        <dbReference type="ARBA" id="ARBA00004196"/>
    </source>
</evidence>
<gene>
    <name evidence="8" type="ORF">FAK_04610</name>
</gene>
<dbReference type="SMART" id="SM00079">
    <property type="entry name" value="PBPe"/>
    <property type="match status" value="1"/>
</dbReference>
<evidence type="ECO:0000256" key="3">
    <source>
        <dbReference type="ARBA" id="ARBA00022729"/>
    </source>
</evidence>
<evidence type="ECO:0000256" key="4">
    <source>
        <dbReference type="RuleBase" id="RU003744"/>
    </source>
</evidence>
<comment type="similarity">
    <text evidence="2 4">Belongs to the bacterial solute-binding protein 3 family.</text>
</comment>
<name>A0AAU9E908_9BACT</name>
<dbReference type="SUPFAM" id="SSF53850">
    <property type="entry name" value="Periplasmic binding protein-like II"/>
    <property type="match status" value="1"/>
</dbReference>
<sequence length="266" mass="28378">MKRWYLALAALVALTLAAAPAQAGAVIDRVFAKKELVVATSGAYPPLTAVSKDGELIGLDVDIVKDLAQSLGVRLTLKRMPFERLVPAAAAGEVDLAIGGIGVTPQRNAKVYFAGPYFISGQTLLATQKVGAGIKGLDSVNQPGFSVSVAKGTTSEQAVRQVMSKAKIVVADTLDQALELLLNGQVKAMVADYPYCAVAAFRNPEAKLGTLEKPFTFEPLGIALPPGDPQWDNLVTNFLFNMEGGGKLNFLKNRWLKNPAWMRLLP</sequence>
<reference evidence="9" key="1">
    <citation type="journal article" date="2023" name="Arch. Microbiol.">
        <title>Desulfoferula mesophilus gen. nov. sp. nov., a mesophilic sulfate-reducing bacterium isolated from a brackish lake sediment.</title>
        <authorList>
            <person name="Watanabe T."/>
            <person name="Yabe T."/>
            <person name="Tsuji J.M."/>
            <person name="Fukui M."/>
        </authorList>
    </citation>
    <scope>NUCLEOTIDE SEQUENCE [LARGE SCALE GENOMIC DNA]</scope>
    <source>
        <strain evidence="9">12FAK</strain>
    </source>
</reference>
<evidence type="ECO:0000313" key="8">
    <source>
        <dbReference type="EMBL" id="BEQ13395.1"/>
    </source>
</evidence>
<evidence type="ECO:0000256" key="5">
    <source>
        <dbReference type="SAM" id="SignalP"/>
    </source>
</evidence>
<dbReference type="Proteomes" id="UP001366166">
    <property type="component" value="Chromosome"/>
</dbReference>
<keyword evidence="9" id="KW-1185">Reference proteome</keyword>
<dbReference type="InterPro" id="IPR001320">
    <property type="entry name" value="Iontro_rcpt_C"/>
</dbReference>
<feature type="chain" id="PRO_5043908332" evidence="5">
    <location>
        <begin position="24"/>
        <end position="266"/>
    </location>
</feature>
<dbReference type="InterPro" id="IPR001638">
    <property type="entry name" value="Solute-binding_3/MltF_N"/>
</dbReference>
<dbReference type="Pfam" id="PF00497">
    <property type="entry name" value="SBP_bac_3"/>
    <property type="match status" value="1"/>
</dbReference>
<dbReference type="PROSITE" id="PS01039">
    <property type="entry name" value="SBP_BACTERIAL_3"/>
    <property type="match status" value="1"/>
</dbReference>
<proteinExistence type="inferred from homology"/>
<evidence type="ECO:0000259" key="7">
    <source>
        <dbReference type="SMART" id="SM00079"/>
    </source>
</evidence>
<dbReference type="GO" id="GO:0016020">
    <property type="term" value="C:membrane"/>
    <property type="evidence" value="ECO:0007669"/>
    <property type="project" value="InterPro"/>
</dbReference>
<evidence type="ECO:0000259" key="6">
    <source>
        <dbReference type="SMART" id="SM00062"/>
    </source>
</evidence>